<dbReference type="InterPro" id="IPR000748">
    <property type="entry name" value="PsdUridine_synth_RsuA/RluB/E/F"/>
</dbReference>
<comment type="caution">
    <text evidence="10">The sequence shown here is derived from an EMBL/GenBank/DDBJ whole genome shotgun (WGS) entry which is preliminary data.</text>
</comment>
<proteinExistence type="inferred from homology"/>
<keyword evidence="3 7" id="KW-0413">Isomerase</keyword>
<dbReference type="Gene3D" id="3.30.70.580">
    <property type="entry name" value="Pseudouridine synthase I, catalytic domain, N-terminal subdomain"/>
    <property type="match status" value="1"/>
</dbReference>
<accession>A0ABN1IWF7</accession>
<comment type="catalytic activity">
    <reaction evidence="4">
        <text>uridine(35) in tRNA(Tyr) = pseudouridine(35) in tRNA(Tyr)</text>
        <dbReference type="Rhea" id="RHEA:60556"/>
        <dbReference type="Rhea" id="RHEA-COMP:15607"/>
        <dbReference type="Rhea" id="RHEA-COMP:15608"/>
        <dbReference type="ChEBI" id="CHEBI:65314"/>
        <dbReference type="ChEBI" id="CHEBI:65315"/>
    </reaction>
</comment>
<name>A0ABN1IWF7_9GAMM</name>
<feature type="domain" description="Pseudouridine synthase RsuA/RluA-like" evidence="8">
    <location>
        <begin position="57"/>
        <end position="190"/>
    </location>
</feature>
<dbReference type="InterPro" id="IPR018496">
    <property type="entry name" value="PsdUridine_synth_RsuA/RluB_CS"/>
</dbReference>
<dbReference type="InterPro" id="IPR020094">
    <property type="entry name" value="TruA/RsuA/RluB/E/F_N"/>
</dbReference>
<sequence>MISKLGAASRTQAAKWIGEGRVTVNGRVAHDPEMPIDATCDRIAVDGAEISARERIYLMLNKPRGYVTTTSDERGRDTVYALLEGSGLPWLAPVGRLDKASEGLLLLTNDSVWAARITAPDTELDKTYHVQIDRLPDAALLAALHAGIDDRGERLAVKSVRELRRGDRNAWLEIVLDEGRNRQIRRLLAAFDIAVLRLVRIAVGAVSLGTLAKGAWRTLDPDEIRALQIASDTSQRG</sequence>
<dbReference type="CDD" id="cd00165">
    <property type="entry name" value="S4"/>
    <property type="match status" value="1"/>
</dbReference>
<dbReference type="InterPro" id="IPR006145">
    <property type="entry name" value="PsdUridine_synth_RsuA/RluA"/>
</dbReference>
<dbReference type="Gene3D" id="3.10.290.10">
    <property type="entry name" value="RNA-binding S4 domain"/>
    <property type="match status" value="1"/>
</dbReference>
<dbReference type="InterPro" id="IPR036986">
    <property type="entry name" value="S4_RNA-bd_sf"/>
</dbReference>
<evidence type="ECO:0000259" key="9">
    <source>
        <dbReference type="Pfam" id="PF01479"/>
    </source>
</evidence>
<evidence type="ECO:0000259" key="8">
    <source>
        <dbReference type="Pfam" id="PF00849"/>
    </source>
</evidence>
<dbReference type="SUPFAM" id="SSF55174">
    <property type="entry name" value="Alpha-L RNA-binding motif"/>
    <property type="match status" value="1"/>
</dbReference>
<keyword evidence="6" id="KW-0694">RNA-binding</keyword>
<dbReference type="EC" id="5.4.99.-" evidence="7"/>
<dbReference type="Proteomes" id="UP001501523">
    <property type="component" value="Unassembled WGS sequence"/>
</dbReference>
<feature type="domain" description="RNA-binding S4" evidence="9">
    <location>
        <begin position="3"/>
        <end position="39"/>
    </location>
</feature>
<dbReference type="InterPro" id="IPR020103">
    <property type="entry name" value="PsdUridine_synth_cat_dom_sf"/>
</dbReference>
<comment type="catalytic activity">
    <reaction evidence="5">
        <text>uridine(2604) in 23S rRNA = pseudouridine(2604) in 23S rRNA</text>
        <dbReference type="Rhea" id="RHEA:38875"/>
        <dbReference type="Rhea" id="RHEA-COMP:10093"/>
        <dbReference type="Rhea" id="RHEA-COMP:10094"/>
        <dbReference type="ChEBI" id="CHEBI:65314"/>
        <dbReference type="ChEBI" id="CHEBI:65315"/>
        <dbReference type="EC" id="5.4.99.21"/>
    </reaction>
</comment>
<dbReference type="Gene3D" id="3.30.70.1560">
    <property type="entry name" value="Alpha-L RNA-binding motif"/>
    <property type="match status" value="1"/>
</dbReference>
<dbReference type="PROSITE" id="PS50889">
    <property type="entry name" value="S4"/>
    <property type="match status" value="1"/>
</dbReference>
<dbReference type="SUPFAM" id="SSF55120">
    <property type="entry name" value="Pseudouridine synthase"/>
    <property type="match status" value="1"/>
</dbReference>
<dbReference type="PANTHER" id="PTHR47683">
    <property type="entry name" value="PSEUDOURIDINE SYNTHASE FAMILY PROTEIN-RELATED"/>
    <property type="match status" value="1"/>
</dbReference>
<gene>
    <name evidence="10" type="ORF">GCM10009105_34210</name>
</gene>
<evidence type="ECO:0000256" key="6">
    <source>
        <dbReference type="PROSITE-ProRule" id="PRU00182"/>
    </source>
</evidence>
<keyword evidence="11" id="KW-1185">Reference proteome</keyword>
<dbReference type="InterPro" id="IPR002942">
    <property type="entry name" value="S4_RNA-bd"/>
</dbReference>
<evidence type="ECO:0000256" key="1">
    <source>
        <dbReference type="ARBA" id="ARBA00008348"/>
    </source>
</evidence>
<organism evidence="10 11">
    <name type="scientific">Dokdonella soli</name>
    <dbReference type="NCBI Taxonomy" id="529810"/>
    <lineage>
        <taxon>Bacteria</taxon>
        <taxon>Pseudomonadati</taxon>
        <taxon>Pseudomonadota</taxon>
        <taxon>Gammaproteobacteria</taxon>
        <taxon>Lysobacterales</taxon>
        <taxon>Rhodanobacteraceae</taxon>
        <taxon>Dokdonella</taxon>
    </lineage>
</organism>
<comment type="similarity">
    <text evidence="1 7">Belongs to the pseudouridine synthase RsuA family.</text>
</comment>
<reference evidence="10 11" key="1">
    <citation type="journal article" date="2019" name="Int. J. Syst. Evol. Microbiol.">
        <title>The Global Catalogue of Microorganisms (GCM) 10K type strain sequencing project: providing services to taxonomists for standard genome sequencing and annotation.</title>
        <authorList>
            <consortium name="The Broad Institute Genomics Platform"/>
            <consortium name="The Broad Institute Genome Sequencing Center for Infectious Disease"/>
            <person name="Wu L."/>
            <person name="Ma J."/>
        </authorList>
    </citation>
    <scope>NUCLEOTIDE SEQUENCE [LARGE SCALE GENOMIC DNA]</scope>
    <source>
        <strain evidence="10 11">JCM 15421</strain>
    </source>
</reference>
<dbReference type="EMBL" id="BAAAEU010000025">
    <property type="protein sequence ID" value="GAA0722806.1"/>
    <property type="molecule type" value="Genomic_DNA"/>
</dbReference>
<dbReference type="CDD" id="cd02870">
    <property type="entry name" value="PseudoU_synth_RsuA_like"/>
    <property type="match status" value="1"/>
</dbReference>
<dbReference type="NCBIfam" id="TIGR00093">
    <property type="entry name" value="pseudouridine synthase"/>
    <property type="match status" value="1"/>
</dbReference>
<dbReference type="Pfam" id="PF01479">
    <property type="entry name" value="S4"/>
    <property type="match status" value="1"/>
</dbReference>
<evidence type="ECO:0000313" key="10">
    <source>
        <dbReference type="EMBL" id="GAA0722806.1"/>
    </source>
</evidence>
<dbReference type="PANTHER" id="PTHR47683:SF2">
    <property type="entry name" value="RNA-BINDING S4 DOMAIN-CONTAINING PROTEIN"/>
    <property type="match status" value="1"/>
</dbReference>
<dbReference type="PROSITE" id="PS01149">
    <property type="entry name" value="PSI_RSU"/>
    <property type="match status" value="1"/>
</dbReference>
<evidence type="ECO:0000256" key="7">
    <source>
        <dbReference type="RuleBase" id="RU003887"/>
    </source>
</evidence>
<evidence type="ECO:0000256" key="3">
    <source>
        <dbReference type="ARBA" id="ARBA00023235"/>
    </source>
</evidence>
<dbReference type="Pfam" id="PF00849">
    <property type="entry name" value="PseudoU_synth_2"/>
    <property type="match status" value="1"/>
</dbReference>
<keyword evidence="2" id="KW-0698">rRNA processing</keyword>
<dbReference type="InterPro" id="IPR042092">
    <property type="entry name" value="PsdUridine_s_RsuA/RluB/E/F_cat"/>
</dbReference>
<evidence type="ECO:0000256" key="2">
    <source>
        <dbReference type="ARBA" id="ARBA00022552"/>
    </source>
</evidence>
<dbReference type="InterPro" id="IPR050343">
    <property type="entry name" value="RsuA_PseudoU_synthase"/>
</dbReference>
<evidence type="ECO:0000256" key="4">
    <source>
        <dbReference type="ARBA" id="ARBA00036390"/>
    </source>
</evidence>
<protein>
    <recommendedName>
        <fullName evidence="7">Pseudouridine synthase</fullName>
        <ecNumber evidence="7">5.4.99.-</ecNumber>
    </recommendedName>
</protein>
<evidence type="ECO:0000313" key="11">
    <source>
        <dbReference type="Proteomes" id="UP001501523"/>
    </source>
</evidence>
<evidence type="ECO:0000256" key="5">
    <source>
        <dbReference type="ARBA" id="ARBA00036535"/>
    </source>
</evidence>